<dbReference type="EMBL" id="JAPESX010000021">
    <property type="protein sequence ID" value="KAJ8123978.1"/>
    <property type="molecule type" value="Genomic_DNA"/>
</dbReference>
<name>A0ACC2J909_9PEZI</name>
<keyword evidence="2" id="KW-1185">Reference proteome</keyword>
<protein>
    <submittedName>
        <fullName evidence="1">Uncharacterized protein</fullName>
    </submittedName>
</protein>
<accession>A0ACC2J909</accession>
<dbReference type="Proteomes" id="UP001153334">
    <property type="component" value="Unassembled WGS sequence"/>
</dbReference>
<sequence>MKALSVSHKGLSFKEKMVMVSARWSEHQKLAKSKTQDAGSGATTATVSVRGLAAAVEVLEIEDGVSDEGGTKTHRERKVAYDIFA</sequence>
<evidence type="ECO:0000313" key="1">
    <source>
        <dbReference type="EMBL" id="KAJ8123978.1"/>
    </source>
</evidence>
<comment type="caution">
    <text evidence="1">The sequence shown here is derived from an EMBL/GenBank/DDBJ whole genome shotgun (WGS) entry which is preliminary data.</text>
</comment>
<reference evidence="1" key="1">
    <citation type="submission" date="2022-11" db="EMBL/GenBank/DDBJ databases">
        <title>Genome Sequence of Nemania bipapillata.</title>
        <authorList>
            <person name="Buettner E."/>
        </authorList>
    </citation>
    <scope>NUCLEOTIDE SEQUENCE</scope>
    <source>
        <strain evidence="1">CP14</strain>
    </source>
</reference>
<evidence type="ECO:0000313" key="2">
    <source>
        <dbReference type="Proteomes" id="UP001153334"/>
    </source>
</evidence>
<organism evidence="1 2">
    <name type="scientific">Nemania bipapillata</name>
    <dbReference type="NCBI Taxonomy" id="110536"/>
    <lineage>
        <taxon>Eukaryota</taxon>
        <taxon>Fungi</taxon>
        <taxon>Dikarya</taxon>
        <taxon>Ascomycota</taxon>
        <taxon>Pezizomycotina</taxon>
        <taxon>Sordariomycetes</taxon>
        <taxon>Xylariomycetidae</taxon>
        <taxon>Xylariales</taxon>
        <taxon>Xylariaceae</taxon>
        <taxon>Nemania</taxon>
    </lineage>
</organism>
<gene>
    <name evidence="1" type="ORF">ONZ43_g191</name>
</gene>
<proteinExistence type="predicted"/>